<organism evidence="2 3">
    <name type="scientific">Candidatus Promineifilum breve</name>
    <dbReference type="NCBI Taxonomy" id="1806508"/>
    <lineage>
        <taxon>Bacteria</taxon>
        <taxon>Bacillati</taxon>
        <taxon>Chloroflexota</taxon>
        <taxon>Ardenticatenia</taxon>
        <taxon>Candidatus Promineifilales</taxon>
        <taxon>Candidatus Promineifilaceae</taxon>
        <taxon>Candidatus Promineifilum</taxon>
    </lineage>
</organism>
<dbReference type="PANTHER" id="PTHR36173:SF2">
    <property type="entry name" value="RIBONUCLEASE VAPC16"/>
    <property type="match status" value="1"/>
</dbReference>
<gene>
    <name evidence="2" type="ORF">CFX0092_B0769</name>
</gene>
<dbReference type="AlphaFoldDB" id="A0A161JMY6"/>
<evidence type="ECO:0000313" key="3">
    <source>
        <dbReference type="Proteomes" id="UP000215027"/>
    </source>
</evidence>
<reference evidence="2" key="1">
    <citation type="submission" date="2016-01" db="EMBL/GenBank/DDBJ databases">
        <authorList>
            <person name="Mcilroy J.S."/>
            <person name="Karst M S."/>
            <person name="Albertsen M."/>
        </authorList>
    </citation>
    <scope>NUCLEOTIDE SEQUENCE</scope>
    <source>
        <strain evidence="2">Cfx-K</strain>
    </source>
</reference>
<dbReference type="InterPro" id="IPR029060">
    <property type="entry name" value="PIN-like_dom_sf"/>
</dbReference>
<dbReference type="CDD" id="cd09872">
    <property type="entry name" value="PIN_Sll0205-like"/>
    <property type="match status" value="1"/>
</dbReference>
<dbReference type="InterPro" id="IPR041705">
    <property type="entry name" value="PIN_Sll0205"/>
</dbReference>
<dbReference type="SUPFAM" id="SSF88723">
    <property type="entry name" value="PIN domain-like"/>
    <property type="match status" value="1"/>
</dbReference>
<dbReference type="EMBL" id="LN890656">
    <property type="protein sequence ID" value="CUS06303.1"/>
    <property type="molecule type" value="Genomic_DNA"/>
</dbReference>
<dbReference type="KEGG" id="pbf:CFX0092_B0769"/>
<protein>
    <submittedName>
        <fullName evidence="2">Toxin-antitoxin system, toxin component, PIN family</fullName>
    </submittedName>
</protein>
<dbReference type="Proteomes" id="UP000215027">
    <property type="component" value="Chromosome II"/>
</dbReference>
<name>A0A161JMY6_9CHLR</name>
<dbReference type="InterPro" id="IPR052919">
    <property type="entry name" value="TA_system_RNase"/>
</dbReference>
<dbReference type="OrthoDB" id="9798990at2"/>
<dbReference type="RefSeq" id="WP_095045593.1">
    <property type="nucleotide sequence ID" value="NZ_LN890656.1"/>
</dbReference>
<feature type="domain" description="PIN" evidence="1">
    <location>
        <begin position="4"/>
        <end position="127"/>
    </location>
</feature>
<evidence type="ECO:0000313" key="2">
    <source>
        <dbReference type="EMBL" id="CUS06303.1"/>
    </source>
</evidence>
<accession>A0A161JMY6</accession>
<proteinExistence type="predicted"/>
<sequence>MRLLLDTHALLWLLDDRALSTVAQTVFLDPENELFFSVASYWEICIKVSLGKLNIGDDWINQIDEELAINGITWLPIEKSHCLELMALPRPAQVAGHRDPFDRLLIAQARAEGLSVLSADPNFGRYDVAVLW</sequence>
<dbReference type="Pfam" id="PF01850">
    <property type="entry name" value="PIN"/>
    <property type="match status" value="1"/>
</dbReference>
<dbReference type="Gene3D" id="3.40.50.1010">
    <property type="entry name" value="5'-nuclease"/>
    <property type="match status" value="1"/>
</dbReference>
<keyword evidence="3" id="KW-1185">Reference proteome</keyword>
<dbReference type="InterPro" id="IPR002716">
    <property type="entry name" value="PIN_dom"/>
</dbReference>
<evidence type="ECO:0000259" key="1">
    <source>
        <dbReference type="Pfam" id="PF01850"/>
    </source>
</evidence>
<dbReference type="PANTHER" id="PTHR36173">
    <property type="entry name" value="RIBONUCLEASE VAPC16-RELATED"/>
    <property type="match status" value="1"/>
</dbReference>